<protein>
    <submittedName>
        <fullName evidence="6">NAD(P)/FAD-dependent oxidoreductase</fullName>
    </submittedName>
</protein>
<name>A0A9X3Z3P0_9BACL</name>
<comment type="subunit">
    <text evidence="2">Homodimer.</text>
</comment>
<reference evidence="6" key="1">
    <citation type="submission" date="2022-12" db="EMBL/GenBank/DDBJ databases">
        <title>Draft genome sequence of the thermophilic strain Brevibacillus thermoruber HT42, isolated from Los Humeros, Puebla, Mexico, with biotechnological potential.</title>
        <authorList>
            <person name="Lara Sanchez J."/>
            <person name="Solis Palacios R."/>
            <person name="Bustos Baena A.S."/>
            <person name="Ruz Baez A.E."/>
            <person name="Espinosa Luna G."/>
            <person name="Oliart Ros R.M."/>
        </authorList>
    </citation>
    <scope>NUCLEOTIDE SEQUENCE</scope>
    <source>
        <strain evidence="6">HT42</strain>
    </source>
</reference>
<evidence type="ECO:0000259" key="5">
    <source>
        <dbReference type="Pfam" id="PF07992"/>
    </source>
</evidence>
<dbReference type="Pfam" id="PF07992">
    <property type="entry name" value="Pyr_redox_2"/>
    <property type="match status" value="1"/>
</dbReference>
<evidence type="ECO:0000256" key="1">
    <source>
        <dbReference type="ARBA" id="ARBA00001974"/>
    </source>
</evidence>
<sequence length="304" mass="32695">MERVQVLIAGGGIAGLSAAIWCERLGLSCVLVEKGDRLGGQLSDIHNQIWDFPPRVYPDGAALLDELLAHQSIRALRPRLGEALRSVDLDEHLVHTDKAVYRADYLIIATGVRPNRIPALAGCSRVLPPWFSTTSQGTAVAGQDVAVIGGGDRAVESACNLLPHVRSLYLLVRSDRLRARPQWVERLHPHPSLHVLWETVVSGCREQNGKAVLTLDSPRPGTPQTLVVDWVLPRIGVRGNIDGLGQLPALEGGYLQADVNQQVGADWVYAIGDVANGAAYASLSLAVGQAMKAVKHISLQVPSP</sequence>
<evidence type="ECO:0000256" key="2">
    <source>
        <dbReference type="ARBA" id="ARBA00011738"/>
    </source>
</evidence>
<dbReference type="RefSeq" id="WP_029099981.1">
    <property type="nucleotide sequence ID" value="NZ_JAPYYP010000010.1"/>
</dbReference>
<dbReference type="PRINTS" id="PR00368">
    <property type="entry name" value="FADPNR"/>
</dbReference>
<keyword evidence="3" id="KW-0285">Flavoprotein</keyword>
<evidence type="ECO:0000256" key="3">
    <source>
        <dbReference type="ARBA" id="ARBA00022630"/>
    </source>
</evidence>
<dbReference type="SUPFAM" id="SSF51905">
    <property type="entry name" value="FAD/NAD(P)-binding domain"/>
    <property type="match status" value="1"/>
</dbReference>
<dbReference type="PRINTS" id="PR00469">
    <property type="entry name" value="PNDRDTASEII"/>
</dbReference>
<dbReference type="Gene3D" id="3.50.50.60">
    <property type="entry name" value="FAD/NAD(P)-binding domain"/>
    <property type="match status" value="2"/>
</dbReference>
<dbReference type="InterPro" id="IPR023753">
    <property type="entry name" value="FAD/NAD-binding_dom"/>
</dbReference>
<dbReference type="InterPro" id="IPR036188">
    <property type="entry name" value="FAD/NAD-bd_sf"/>
</dbReference>
<keyword evidence="7" id="KW-1185">Reference proteome</keyword>
<proteinExistence type="predicted"/>
<accession>A0A9X3Z3P0</accession>
<evidence type="ECO:0000313" key="7">
    <source>
        <dbReference type="Proteomes" id="UP001151071"/>
    </source>
</evidence>
<evidence type="ECO:0000256" key="4">
    <source>
        <dbReference type="ARBA" id="ARBA00023002"/>
    </source>
</evidence>
<keyword evidence="4" id="KW-0560">Oxidoreductase</keyword>
<dbReference type="PANTHER" id="PTHR48105">
    <property type="entry name" value="THIOREDOXIN REDUCTASE 1-RELATED-RELATED"/>
    <property type="match status" value="1"/>
</dbReference>
<gene>
    <name evidence="6" type="ORF">O3V59_10535</name>
</gene>
<comment type="caution">
    <text evidence="6">The sequence shown here is derived from an EMBL/GenBank/DDBJ whole genome shotgun (WGS) entry which is preliminary data.</text>
</comment>
<dbReference type="Proteomes" id="UP001151071">
    <property type="component" value="Unassembled WGS sequence"/>
</dbReference>
<dbReference type="EMBL" id="JAPYYP010000010">
    <property type="protein sequence ID" value="MDA5108800.1"/>
    <property type="molecule type" value="Genomic_DNA"/>
</dbReference>
<feature type="domain" description="FAD/NAD(P)-binding" evidence="5">
    <location>
        <begin position="5"/>
        <end position="284"/>
    </location>
</feature>
<dbReference type="GO" id="GO:0016491">
    <property type="term" value="F:oxidoreductase activity"/>
    <property type="evidence" value="ECO:0007669"/>
    <property type="project" value="UniProtKB-KW"/>
</dbReference>
<dbReference type="AlphaFoldDB" id="A0A9X3Z3P0"/>
<organism evidence="6 7">
    <name type="scientific">Brevibacillus thermoruber</name>
    <dbReference type="NCBI Taxonomy" id="33942"/>
    <lineage>
        <taxon>Bacteria</taxon>
        <taxon>Bacillati</taxon>
        <taxon>Bacillota</taxon>
        <taxon>Bacilli</taxon>
        <taxon>Bacillales</taxon>
        <taxon>Paenibacillaceae</taxon>
        <taxon>Brevibacillus</taxon>
    </lineage>
</organism>
<evidence type="ECO:0000313" key="6">
    <source>
        <dbReference type="EMBL" id="MDA5108800.1"/>
    </source>
</evidence>
<comment type="cofactor">
    <cofactor evidence="1">
        <name>FAD</name>
        <dbReference type="ChEBI" id="CHEBI:57692"/>
    </cofactor>
</comment>
<dbReference type="InterPro" id="IPR050097">
    <property type="entry name" value="Ferredoxin-NADP_redctase_2"/>
</dbReference>